<reference evidence="1" key="1">
    <citation type="submission" date="2023-06" db="EMBL/GenBank/DDBJ databases">
        <authorList>
            <person name="Kurt Z."/>
        </authorList>
    </citation>
    <scope>NUCLEOTIDE SEQUENCE</scope>
</reference>
<accession>A0AA86THJ0</accession>
<gene>
    <name evidence="2" type="ORF">HINF_LOCUS53241</name>
    <name evidence="1" type="ORF">HINF_LOCUS933</name>
</gene>
<dbReference type="EMBL" id="CAXDID020000270">
    <property type="protein sequence ID" value="CAL6067892.1"/>
    <property type="molecule type" value="Genomic_DNA"/>
</dbReference>
<proteinExistence type="predicted"/>
<dbReference type="SUPFAM" id="SSF52058">
    <property type="entry name" value="L domain-like"/>
    <property type="match status" value="1"/>
</dbReference>
<dbReference type="PROSITE" id="PS51450">
    <property type="entry name" value="LRR"/>
    <property type="match status" value="3"/>
</dbReference>
<dbReference type="Pfam" id="PF13516">
    <property type="entry name" value="LRR_6"/>
    <property type="match status" value="2"/>
</dbReference>
<protein>
    <submittedName>
        <fullName evidence="1">Chitobiase/beta-hexosaminidase C-terminal domain-containing protein</fullName>
    </submittedName>
    <submittedName>
        <fullName evidence="2">Chitobiase/beta-hexosaminidase_C-terminal domain-containing protein</fullName>
    </submittedName>
</protein>
<dbReference type="AlphaFoldDB" id="A0AA86THJ0"/>
<dbReference type="InterPro" id="IPR001611">
    <property type="entry name" value="Leu-rich_rpt"/>
</dbReference>
<dbReference type="EMBL" id="CATOUU010000022">
    <property type="protein sequence ID" value="CAI9913288.1"/>
    <property type="molecule type" value="Genomic_DNA"/>
</dbReference>
<reference evidence="2 3" key="2">
    <citation type="submission" date="2024-07" db="EMBL/GenBank/DDBJ databases">
        <authorList>
            <person name="Akdeniz Z."/>
        </authorList>
    </citation>
    <scope>NUCLEOTIDE SEQUENCE [LARGE SCALE GENOMIC DNA]</scope>
</reference>
<organism evidence="1">
    <name type="scientific">Hexamita inflata</name>
    <dbReference type="NCBI Taxonomy" id="28002"/>
    <lineage>
        <taxon>Eukaryota</taxon>
        <taxon>Metamonada</taxon>
        <taxon>Diplomonadida</taxon>
        <taxon>Hexamitidae</taxon>
        <taxon>Hexamitinae</taxon>
        <taxon>Hexamita</taxon>
    </lineage>
</organism>
<keyword evidence="3" id="KW-1185">Reference proteome</keyword>
<dbReference type="Gene3D" id="3.80.10.10">
    <property type="entry name" value="Ribonuclease Inhibitor"/>
    <property type="match status" value="1"/>
</dbReference>
<dbReference type="InterPro" id="IPR032675">
    <property type="entry name" value="LRR_dom_sf"/>
</dbReference>
<comment type="caution">
    <text evidence="1">The sequence shown here is derived from an EMBL/GenBank/DDBJ whole genome shotgun (WGS) entry which is preliminary data.</text>
</comment>
<evidence type="ECO:0000313" key="2">
    <source>
        <dbReference type="EMBL" id="CAL6067892.1"/>
    </source>
</evidence>
<dbReference type="Proteomes" id="UP001642409">
    <property type="component" value="Unassembled WGS sequence"/>
</dbReference>
<sequence>MEIEDQFNIINYFLIDYSFKDSDSDDFFNSERATILDYKFYMPNYTLQCSGMVLVDDDPKLTTTQFMDQIKVNPYQYSNFCCCLYNCPNINFISISTRVQKLCINYCHLKCIDGLSKMSLKELDLSWNDLTDISELKYLKSDLTELRLNNNNIIDISPLGLNPKTRQLNFKLNYLDLSFNQIINIDALKYQYSLESLLLFNNFIHDFSPIENRKIELNFDEEQQELNAVQVNYQNNYQTIIKVNILHNKVKQQKKHIFRIIYKTSTCKNLLQAKQNHQYFIEQAVSIVKQTYQDNQMCYQ</sequence>
<evidence type="ECO:0000313" key="1">
    <source>
        <dbReference type="EMBL" id="CAI9913288.1"/>
    </source>
</evidence>
<name>A0AA86THJ0_9EUKA</name>
<evidence type="ECO:0000313" key="3">
    <source>
        <dbReference type="Proteomes" id="UP001642409"/>
    </source>
</evidence>